<dbReference type="AlphaFoldDB" id="A0A0E1VVJ8"/>
<dbReference type="HOGENOM" id="CLU_2631359_0_0_4"/>
<accession>A0A0E1VVJ8</accession>
<dbReference type="EMBL" id="CM000833">
    <property type="protein sequence ID" value="EET04898.1"/>
    <property type="molecule type" value="Genomic_DNA"/>
</dbReference>
<protein>
    <submittedName>
        <fullName evidence="1">Uncharacterized protein</fullName>
    </submittedName>
</protein>
<evidence type="ECO:0000313" key="1">
    <source>
        <dbReference type="EMBL" id="EET04898.1"/>
    </source>
</evidence>
<dbReference type="RefSeq" id="WP_004195420.1">
    <property type="nucleotide sequence ID" value="NZ_CM000833.1"/>
</dbReference>
<organism evidence="1">
    <name type="scientific">Burkholderia pseudomallei 1710a</name>
    <dbReference type="NCBI Taxonomy" id="320371"/>
    <lineage>
        <taxon>Bacteria</taxon>
        <taxon>Pseudomonadati</taxon>
        <taxon>Pseudomonadota</taxon>
        <taxon>Betaproteobacteria</taxon>
        <taxon>Burkholderiales</taxon>
        <taxon>Burkholderiaceae</taxon>
        <taxon>Burkholderia</taxon>
        <taxon>pseudomallei group</taxon>
    </lineage>
</organism>
<reference evidence="1" key="1">
    <citation type="submission" date="2009-05" db="EMBL/GenBank/DDBJ databases">
        <authorList>
            <person name="Harkins D.M."/>
            <person name="DeShazer D."/>
            <person name="Woods D.E."/>
            <person name="Brinkac L.M."/>
            <person name="Brown K.A."/>
            <person name="Hung G.C."/>
            <person name="Tuanyok A."/>
            <person name="Zhang B."/>
            <person name="Nierman W.C."/>
        </authorList>
    </citation>
    <scope>NUCLEOTIDE SEQUENCE [LARGE SCALE GENOMIC DNA]</scope>
    <source>
        <strain evidence="1">1710a</strain>
    </source>
</reference>
<dbReference type="GeneID" id="93064744"/>
<proteinExistence type="predicted"/>
<gene>
    <name evidence="1" type="ORF">BURPS1710A_A0405</name>
</gene>
<dbReference type="Proteomes" id="UP000001812">
    <property type="component" value="Chromosome II"/>
</dbReference>
<name>A0A0E1VVJ8_BURPE</name>
<sequence length="77" mass="8789">MIRREREPLGRRMERTATARRAPVAIVVGAEAARASTLGWRERVRTRCAAELRGAPIVPRRAACLRRSLSIRFDMYP</sequence>